<dbReference type="PRINTS" id="PR00452">
    <property type="entry name" value="SH3DOMAIN"/>
</dbReference>
<dbReference type="Pfam" id="PF14604">
    <property type="entry name" value="SH3_9"/>
    <property type="match status" value="1"/>
</dbReference>
<dbReference type="CDD" id="cd00174">
    <property type="entry name" value="SH3"/>
    <property type="match status" value="1"/>
</dbReference>
<proteinExistence type="predicted"/>
<dbReference type="SMART" id="SM00326">
    <property type="entry name" value="SH3"/>
    <property type="match status" value="1"/>
</dbReference>
<comment type="caution">
    <text evidence="5">The sequence shown here is derived from an EMBL/GenBank/DDBJ whole genome shotgun (WGS) entry which is preliminary data.</text>
</comment>
<evidence type="ECO:0000313" key="5">
    <source>
        <dbReference type="EMBL" id="PVU92206.1"/>
    </source>
</evidence>
<sequence length="117" mass="13155">MDAKIEIYDFAYNSEDPRHKGIFPSHETNHDVEQESLQSSADTENADDDDLETKDPENKIIGKARALYDFAAESEYELGFSQGDILILTKKQGEGWVIGYKGDDVGLVPENYVELIP</sequence>
<dbReference type="InterPro" id="IPR036028">
    <property type="entry name" value="SH3-like_dom_sf"/>
</dbReference>
<dbReference type="PANTHER" id="PTHR15735">
    <property type="entry name" value="FCH AND DOUBLE SH3 DOMAINS PROTEIN"/>
    <property type="match status" value="1"/>
</dbReference>
<evidence type="ECO:0000256" key="3">
    <source>
        <dbReference type="SAM" id="MobiDB-lite"/>
    </source>
</evidence>
<evidence type="ECO:0000256" key="2">
    <source>
        <dbReference type="PROSITE-ProRule" id="PRU00192"/>
    </source>
</evidence>
<name>A0A2T9YIM6_9FUNG</name>
<dbReference type="OrthoDB" id="19092at2759"/>
<dbReference type="Proteomes" id="UP000245699">
    <property type="component" value="Unassembled WGS sequence"/>
</dbReference>
<reference evidence="5 6" key="1">
    <citation type="journal article" date="2018" name="MBio">
        <title>Comparative Genomics Reveals the Core Gene Toolbox for the Fungus-Insect Symbiosis.</title>
        <authorList>
            <person name="Wang Y."/>
            <person name="Stata M."/>
            <person name="Wang W."/>
            <person name="Stajich J.E."/>
            <person name="White M.M."/>
            <person name="Moncalvo J.M."/>
        </authorList>
    </citation>
    <scope>NUCLEOTIDE SEQUENCE [LARGE SCALE GENOMIC DNA]</scope>
    <source>
        <strain evidence="5 6">AUS-77-4</strain>
    </source>
</reference>
<feature type="domain" description="SH3" evidence="4">
    <location>
        <begin position="59"/>
        <end position="117"/>
    </location>
</feature>
<dbReference type="PANTHER" id="PTHR15735:SF21">
    <property type="entry name" value="PROTEIN NERVOUS WRECK"/>
    <property type="match status" value="1"/>
</dbReference>
<dbReference type="PROSITE" id="PS50002">
    <property type="entry name" value="SH3"/>
    <property type="match status" value="1"/>
</dbReference>
<dbReference type="Gene3D" id="2.30.30.40">
    <property type="entry name" value="SH3 Domains"/>
    <property type="match status" value="1"/>
</dbReference>
<keyword evidence="1 2" id="KW-0728">SH3 domain</keyword>
<evidence type="ECO:0000256" key="1">
    <source>
        <dbReference type="ARBA" id="ARBA00022443"/>
    </source>
</evidence>
<keyword evidence="6" id="KW-1185">Reference proteome</keyword>
<gene>
    <name evidence="5" type="ORF">BB559_003810</name>
</gene>
<dbReference type="SUPFAM" id="SSF50044">
    <property type="entry name" value="SH3-domain"/>
    <property type="match status" value="1"/>
</dbReference>
<evidence type="ECO:0000313" key="6">
    <source>
        <dbReference type="Proteomes" id="UP000245699"/>
    </source>
</evidence>
<accession>A0A2T9YIM6</accession>
<dbReference type="AlphaFoldDB" id="A0A2T9YIM6"/>
<dbReference type="EMBL" id="MBFT01000381">
    <property type="protein sequence ID" value="PVU92206.1"/>
    <property type="molecule type" value="Genomic_DNA"/>
</dbReference>
<organism evidence="5 6">
    <name type="scientific">Furculomyces boomerangus</name>
    <dbReference type="NCBI Taxonomy" id="61424"/>
    <lineage>
        <taxon>Eukaryota</taxon>
        <taxon>Fungi</taxon>
        <taxon>Fungi incertae sedis</taxon>
        <taxon>Zoopagomycota</taxon>
        <taxon>Kickxellomycotina</taxon>
        <taxon>Harpellomycetes</taxon>
        <taxon>Harpellales</taxon>
        <taxon>Harpellaceae</taxon>
        <taxon>Furculomyces</taxon>
    </lineage>
</organism>
<evidence type="ECO:0000259" key="4">
    <source>
        <dbReference type="PROSITE" id="PS50002"/>
    </source>
</evidence>
<dbReference type="InterPro" id="IPR001452">
    <property type="entry name" value="SH3_domain"/>
</dbReference>
<protein>
    <recommendedName>
        <fullName evidence="4">SH3 domain-containing protein</fullName>
    </recommendedName>
</protein>
<feature type="region of interest" description="Disordered" evidence="3">
    <location>
        <begin position="15"/>
        <end position="57"/>
    </location>
</feature>